<keyword evidence="2" id="KW-1185">Reference proteome</keyword>
<protein>
    <submittedName>
        <fullName evidence="1">Uncharacterized protein</fullName>
    </submittedName>
</protein>
<reference evidence="1" key="1">
    <citation type="submission" date="2020-01" db="EMBL/GenBank/DDBJ databases">
        <authorList>
            <consortium name="DOE Joint Genome Institute"/>
            <person name="Haridas S."/>
            <person name="Albert R."/>
            <person name="Binder M."/>
            <person name="Bloem J."/>
            <person name="Labutti K."/>
            <person name="Salamov A."/>
            <person name="Andreopoulos B."/>
            <person name="Baker S.E."/>
            <person name="Barry K."/>
            <person name="Bills G."/>
            <person name="Bluhm B.H."/>
            <person name="Cannon C."/>
            <person name="Castanera R."/>
            <person name="Culley D.E."/>
            <person name="Daum C."/>
            <person name="Ezra D."/>
            <person name="Gonzalez J.B."/>
            <person name="Henrissat B."/>
            <person name="Kuo A."/>
            <person name="Liang C."/>
            <person name="Lipzen A."/>
            <person name="Lutzoni F."/>
            <person name="Magnuson J."/>
            <person name="Mondo S."/>
            <person name="Nolan M."/>
            <person name="Ohm R."/>
            <person name="Pangilinan J."/>
            <person name="Park H.-J."/>
            <person name="Ramirez L."/>
            <person name="Alfaro M."/>
            <person name="Sun H."/>
            <person name="Tritt A."/>
            <person name="Yoshinaga Y."/>
            <person name="Zwiers L.-H."/>
            <person name="Turgeon B.G."/>
            <person name="Goodwin S.B."/>
            <person name="Spatafora J.W."/>
            <person name="Crous P.W."/>
            <person name="Grigoriev I.V."/>
        </authorList>
    </citation>
    <scope>NUCLEOTIDE SEQUENCE</scope>
    <source>
        <strain evidence="1">IPT5</strain>
    </source>
</reference>
<evidence type="ECO:0000313" key="1">
    <source>
        <dbReference type="EMBL" id="KAF2846113.1"/>
    </source>
</evidence>
<gene>
    <name evidence="1" type="ORF">T440DRAFT_542740</name>
</gene>
<dbReference type="Proteomes" id="UP000799423">
    <property type="component" value="Unassembled WGS sequence"/>
</dbReference>
<name>A0A6A7ASU0_9PLEO</name>
<sequence>MAFPREVRGLVYDFVVRDCPQTIHIADSRTQAPVLGGSSNVPLVTFLPSFAYVSQGIFSELVPAFIRRVNLEIASAPDIWYLESFLEALPSADGWGKITNLSLVNLSFISSSPARAAETMDMIIRAVNLNTLVIGLSLGDLYLPPDWSAPPTSADEANELMDYPPRKATAQFLIRECKLDALYNMSKLTRVIIKIEHGWFHSTPASTTILNELAEQLNAGFEATSGVNTETSLQWLNICDPNMSIILLGIKRLALKE</sequence>
<dbReference type="EMBL" id="MU006338">
    <property type="protein sequence ID" value="KAF2846113.1"/>
    <property type="molecule type" value="Genomic_DNA"/>
</dbReference>
<proteinExistence type="predicted"/>
<accession>A0A6A7ASU0</accession>
<dbReference type="AlphaFoldDB" id="A0A6A7ASU0"/>
<organism evidence="1 2">
    <name type="scientific">Plenodomus tracheiphilus IPT5</name>
    <dbReference type="NCBI Taxonomy" id="1408161"/>
    <lineage>
        <taxon>Eukaryota</taxon>
        <taxon>Fungi</taxon>
        <taxon>Dikarya</taxon>
        <taxon>Ascomycota</taxon>
        <taxon>Pezizomycotina</taxon>
        <taxon>Dothideomycetes</taxon>
        <taxon>Pleosporomycetidae</taxon>
        <taxon>Pleosporales</taxon>
        <taxon>Pleosporineae</taxon>
        <taxon>Leptosphaeriaceae</taxon>
        <taxon>Plenodomus</taxon>
    </lineage>
</organism>
<evidence type="ECO:0000313" key="2">
    <source>
        <dbReference type="Proteomes" id="UP000799423"/>
    </source>
</evidence>
<dbReference type="OrthoDB" id="3787318at2759"/>